<name>D5AW70_RICPP</name>
<dbReference type="InterPro" id="IPR050268">
    <property type="entry name" value="NADH-dep_flavin_reductase"/>
</dbReference>
<dbReference type="InterPro" id="IPR012349">
    <property type="entry name" value="Split_barrel_FMN-bd"/>
</dbReference>
<dbReference type="GeneID" id="57569278"/>
<evidence type="ECO:0000256" key="1">
    <source>
        <dbReference type="ARBA" id="ARBA00023002"/>
    </source>
</evidence>
<dbReference type="GO" id="GO:0042602">
    <property type="term" value="F:riboflavin reductase (NADPH) activity"/>
    <property type="evidence" value="ECO:0007669"/>
    <property type="project" value="TreeGrafter"/>
</dbReference>
<dbReference type="PANTHER" id="PTHR30466:SF1">
    <property type="entry name" value="FMN REDUCTASE (NADH) RUTF"/>
    <property type="match status" value="1"/>
</dbReference>
<dbReference type="InterPro" id="IPR002563">
    <property type="entry name" value="Flavin_Rdtase-like_dom"/>
</dbReference>
<proteinExistence type="predicted"/>
<dbReference type="Gene3D" id="2.30.110.10">
    <property type="entry name" value="Electron Transport, Fmn-binding Protein, Chain A"/>
    <property type="match status" value="1"/>
</dbReference>
<dbReference type="RefSeq" id="WP_010886218.1">
    <property type="nucleotide sequence ID" value="NC_017560.1"/>
</dbReference>
<dbReference type="Pfam" id="PF01613">
    <property type="entry name" value="Flavin_Reduct"/>
    <property type="match status" value="1"/>
</dbReference>
<dbReference type="KEGG" id="rpq:rpr22_CDS143"/>
<dbReference type="EMBL" id="CP001584">
    <property type="protein sequence ID" value="ADE29659.1"/>
    <property type="molecule type" value="Genomic_DNA"/>
</dbReference>
<dbReference type="PANTHER" id="PTHR30466">
    <property type="entry name" value="FLAVIN REDUCTASE"/>
    <property type="match status" value="1"/>
</dbReference>
<sequence length="161" mass="17958">MARTITEGQFKDAMSRFPQGVTIITTNCNNELFGFTASSFTSVSLKPSLILFCLNKNSCSINSFKQSDKFAVSILAENQIDISKHFAKSQPNKFIKIGYKLGNKTDCPLINDATCHIECNKYASYNAGDHVIFIGEVINTAIKNNVKPLLYFHKSYTRLLA</sequence>
<feature type="domain" description="Flavin reductase like" evidence="2">
    <location>
        <begin position="14"/>
        <end position="158"/>
    </location>
</feature>
<reference evidence="3 4" key="1">
    <citation type="journal article" date="2010" name="Genome Res.">
        <title>Genomic, proteomic, and transcriptomic analysis of virulent and avirulent Rickettsia prowazekii reveals its adaptive mutation capabilities.</title>
        <authorList>
            <person name="Bechah Y."/>
            <person name="El Karkouri K."/>
            <person name="Mediannikov O."/>
            <person name="Leroy Q."/>
            <person name="Pelletier N."/>
            <person name="Robert C."/>
            <person name="Medigue C."/>
            <person name="Mege J.L."/>
            <person name="Raoult D."/>
        </authorList>
    </citation>
    <scope>NUCLEOTIDE SEQUENCE [LARGE SCALE GENOMIC DNA]</scope>
    <source>
        <strain evidence="3 4">Rp22</strain>
    </source>
</reference>
<dbReference type="HOGENOM" id="CLU_059021_1_2_5"/>
<dbReference type="SUPFAM" id="SSF50475">
    <property type="entry name" value="FMN-binding split barrel"/>
    <property type="match status" value="1"/>
</dbReference>
<protein>
    <submittedName>
        <fullName evidence="3">Flavoprotein oxygenase DIM6/NTAB family protein</fullName>
    </submittedName>
</protein>
<keyword evidence="1" id="KW-0560">Oxidoreductase</keyword>
<gene>
    <name evidence="3" type="ordered locus">rpr22_CDS143</name>
</gene>
<dbReference type="SMART" id="SM00903">
    <property type="entry name" value="Flavin_Reduct"/>
    <property type="match status" value="1"/>
</dbReference>
<evidence type="ECO:0000259" key="2">
    <source>
        <dbReference type="SMART" id="SM00903"/>
    </source>
</evidence>
<dbReference type="PATRIC" id="fig|449216.3.peg.151"/>
<dbReference type="GO" id="GO:0010181">
    <property type="term" value="F:FMN binding"/>
    <property type="evidence" value="ECO:0007669"/>
    <property type="project" value="InterPro"/>
</dbReference>
<organism evidence="3 4">
    <name type="scientific">Rickettsia prowazekii (strain Rp22)</name>
    <dbReference type="NCBI Taxonomy" id="449216"/>
    <lineage>
        <taxon>Bacteria</taxon>
        <taxon>Pseudomonadati</taxon>
        <taxon>Pseudomonadota</taxon>
        <taxon>Alphaproteobacteria</taxon>
        <taxon>Rickettsiales</taxon>
        <taxon>Rickettsiaceae</taxon>
        <taxon>Rickettsieae</taxon>
        <taxon>Rickettsia</taxon>
        <taxon>typhus group</taxon>
    </lineage>
</organism>
<dbReference type="Proteomes" id="UP000006931">
    <property type="component" value="Chromosome"/>
</dbReference>
<dbReference type="AlphaFoldDB" id="D5AW70"/>
<accession>D5AW70</accession>
<evidence type="ECO:0000313" key="3">
    <source>
        <dbReference type="EMBL" id="ADE29659.1"/>
    </source>
</evidence>
<evidence type="ECO:0000313" key="4">
    <source>
        <dbReference type="Proteomes" id="UP000006931"/>
    </source>
</evidence>